<keyword evidence="2" id="KW-1185">Reference proteome</keyword>
<proteinExistence type="predicted"/>
<keyword evidence="1" id="KW-0732">Signal</keyword>
<feature type="signal peptide" evidence="1">
    <location>
        <begin position="1"/>
        <end position="25"/>
    </location>
</feature>
<sequence length="87" mass="10541">MDRIMSNTLTITLLLLITFCTIARTRSPFKKDMIRDDYDYALEGVAVDYVTVRPTMKPKHQKNRQKANHLYRMRKFFFETNRFHPRK</sequence>
<organism evidence="2 3">
    <name type="scientific">Parascaris univalens</name>
    <name type="common">Nematode worm</name>
    <dbReference type="NCBI Taxonomy" id="6257"/>
    <lineage>
        <taxon>Eukaryota</taxon>
        <taxon>Metazoa</taxon>
        <taxon>Ecdysozoa</taxon>
        <taxon>Nematoda</taxon>
        <taxon>Chromadorea</taxon>
        <taxon>Rhabditida</taxon>
        <taxon>Spirurina</taxon>
        <taxon>Ascaridomorpha</taxon>
        <taxon>Ascaridoidea</taxon>
        <taxon>Ascarididae</taxon>
        <taxon>Parascaris</taxon>
    </lineage>
</organism>
<feature type="chain" id="PRO_5036950372" evidence="1">
    <location>
        <begin position="26"/>
        <end position="87"/>
    </location>
</feature>
<name>A0A915AB52_PARUN</name>
<reference evidence="3" key="1">
    <citation type="submission" date="2022-11" db="UniProtKB">
        <authorList>
            <consortium name="WormBaseParasite"/>
        </authorList>
    </citation>
    <scope>IDENTIFICATION</scope>
</reference>
<evidence type="ECO:0000313" key="2">
    <source>
        <dbReference type="Proteomes" id="UP000887569"/>
    </source>
</evidence>
<evidence type="ECO:0000313" key="3">
    <source>
        <dbReference type="WBParaSite" id="PgR004_g151_t01"/>
    </source>
</evidence>
<dbReference type="AlphaFoldDB" id="A0A915AB52"/>
<accession>A0A915AB52</accession>
<evidence type="ECO:0000256" key="1">
    <source>
        <dbReference type="SAM" id="SignalP"/>
    </source>
</evidence>
<protein>
    <submittedName>
        <fullName evidence="3">Uncharacterized protein</fullName>
    </submittedName>
</protein>
<dbReference type="Proteomes" id="UP000887569">
    <property type="component" value="Unplaced"/>
</dbReference>
<dbReference type="WBParaSite" id="PgR004_g151_t01">
    <property type="protein sequence ID" value="PgR004_g151_t01"/>
    <property type="gene ID" value="PgR004_g151"/>
</dbReference>